<dbReference type="EMBL" id="BFEA01000035">
    <property type="protein sequence ID" value="GBG63119.1"/>
    <property type="molecule type" value="Genomic_DNA"/>
</dbReference>
<keyword evidence="2" id="KW-1185">Reference proteome</keyword>
<evidence type="ECO:0000313" key="1">
    <source>
        <dbReference type="EMBL" id="GBG63119.1"/>
    </source>
</evidence>
<sequence length="75" mass="7786">MVGIGGGGGGGGLQKIPGSCTTSVTRPLCSAVSVQRRPALGRRDVSIPYAQGSKYRMGEGLRGIFISIFDLDEDD</sequence>
<protein>
    <submittedName>
        <fullName evidence="1">Uncharacterized protein</fullName>
    </submittedName>
</protein>
<dbReference type="AlphaFoldDB" id="A0A388JZ85"/>
<organism evidence="1 2">
    <name type="scientific">Chara braunii</name>
    <name type="common">Braun's stonewort</name>
    <dbReference type="NCBI Taxonomy" id="69332"/>
    <lineage>
        <taxon>Eukaryota</taxon>
        <taxon>Viridiplantae</taxon>
        <taxon>Streptophyta</taxon>
        <taxon>Charophyceae</taxon>
        <taxon>Charales</taxon>
        <taxon>Characeae</taxon>
        <taxon>Chara</taxon>
    </lineage>
</organism>
<accession>A0A388JZ85</accession>
<proteinExistence type="predicted"/>
<dbReference type="Proteomes" id="UP000265515">
    <property type="component" value="Unassembled WGS sequence"/>
</dbReference>
<dbReference type="Gramene" id="GBG63119">
    <property type="protein sequence ID" value="GBG63119"/>
    <property type="gene ID" value="CBR_g36606"/>
</dbReference>
<reference evidence="1 2" key="1">
    <citation type="journal article" date="2018" name="Cell">
        <title>The Chara Genome: Secondary Complexity and Implications for Plant Terrestrialization.</title>
        <authorList>
            <person name="Nishiyama T."/>
            <person name="Sakayama H."/>
            <person name="Vries J.D."/>
            <person name="Buschmann H."/>
            <person name="Saint-Marcoux D."/>
            <person name="Ullrich K.K."/>
            <person name="Haas F.B."/>
            <person name="Vanderstraeten L."/>
            <person name="Becker D."/>
            <person name="Lang D."/>
            <person name="Vosolsobe S."/>
            <person name="Rombauts S."/>
            <person name="Wilhelmsson P.K.I."/>
            <person name="Janitza P."/>
            <person name="Kern R."/>
            <person name="Heyl A."/>
            <person name="Rumpler F."/>
            <person name="Villalobos L.I.A.C."/>
            <person name="Clay J.M."/>
            <person name="Skokan R."/>
            <person name="Toyoda A."/>
            <person name="Suzuki Y."/>
            <person name="Kagoshima H."/>
            <person name="Schijlen E."/>
            <person name="Tajeshwar N."/>
            <person name="Catarino B."/>
            <person name="Hetherington A.J."/>
            <person name="Saltykova A."/>
            <person name="Bonnot C."/>
            <person name="Breuninger H."/>
            <person name="Symeonidi A."/>
            <person name="Radhakrishnan G.V."/>
            <person name="Van Nieuwerburgh F."/>
            <person name="Deforce D."/>
            <person name="Chang C."/>
            <person name="Karol K.G."/>
            <person name="Hedrich R."/>
            <person name="Ulvskov P."/>
            <person name="Glockner G."/>
            <person name="Delwiche C.F."/>
            <person name="Petrasek J."/>
            <person name="Van de Peer Y."/>
            <person name="Friml J."/>
            <person name="Beilby M."/>
            <person name="Dolan L."/>
            <person name="Kohara Y."/>
            <person name="Sugano S."/>
            <person name="Fujiyama A."/>
            <person name="Delaux P.-M."/>
            <person name="Quint M."/>
            <person name="TheiBen G."/>
            <person name="Hagemann M."/>
            <person name="Harholt J."/>
            <person name="Dunand C."/>
            <person name="Zachgo S."/>
            <person name="Langdale J."/>
            <person name="Maumus F."/>
            <person name="Straeten D.V.D."/>
            <person name="Gould S.B."/>
            <person name="Rensing S.A."/>
        </authorList>
    </citation>
    <scope>NUCLEOTIDE SEQUENCE [LARGE SCALE GENOMIC DNA]</scope>
    <source>
        <strain evidence="1 2">S276</strain>
    </source>
</reference>
<name>A0A388JZ85_CHABU</name>
<comment type="caution">
    <text evidence="1">The sequence shown here is derived from an EMBL/GenBank/DDBJ whole genome shotgun (WGS) entry which is preliminary data.</text>
</comment>
<evidence type="ECO:0000313" key="2">
    <source>
        <dbReference type="Proteomes" id="UP000265515"/>
    </source>
</evidence>
<gene>
    <name evidence="1" type="ORF">CBR_g36606</name>
</gene>